<dbReference type="AlphaFoldDB" id="A0AAV9U6E1"/>
<reference evidence="2 3" key="1">
    <citation type="submission" date="2019-10" db="EMBL/GenBank/DDBJ databases">
        <authorList>
            <person name="Palmer J.M."/>
        </authorList>
    </citation>
    <scope>NUCLEOTIDE SEQUENCE [LARGE SCALE GENOMIC DNA]</scope>
    <source>
        <strain evidence="2 3">TWF696</strain>
    </source>
</reference>
<proteinExistence type="predicted"/>
<keyword evidence="3" id="KW-1185">Reference proteome</keyword>
<keyword evidence="1" id="KW-0732">Signal</keyword>
<evidence type="ECO:0000256" key="1">
    <source>
        <dbReference type="SAM" id="SignalP"/>
    </source>
</evidence>
<organism evidence="2 3">
    <name type="scientific">Orbilia brochopaga</name>
    <dbReference type="NCBI Taxonomy" id="3140254"/>
    <lineage>
        <taxon>Eukaryota</taxon>
        <taxon>Fungi</taxon>
        <taxon>Dikarya</taxon>
        <taxon>Ascomycota</taxon>
        <taxon>Pezizomycotina</taxon>
        <taxon>Orbiliomycetes</taxon>
        <taxon>Orbiliales</taxon>
        <taxon>Orbiliaceae</taxon>
        <taxon>Orbilia</taxon>
    </lineage>
</organism>
<name>A0AAV9U6E1_9PEZI</name>
<dbReference type="EMBL" id="JAVHNQ010000011">
    <property type="protein sequence ID" value="KAK6336203.1"/>
    <property type="molecule type" value="Genomic_DNA"/>
</dbReference>
<feature type="chain" id="PRO_5043508183" evidence="1">
    <location>
        <begin position="16"/>
        <end position="110"/>
    </location>
</feature>
<feature type="signal peptide" evidence="1">
    <location>
        <begin position="1"/>
        <end position="15"/>
    </location>
</feature>
<protein>
    <submittedName>
        <fullName evidence="2">Uncharacterized protein</fullName>
    </submittedName>
</protein>
<evidence type="ECO:0000313" key="2">
    <source>
        <dbReference type="EMBL" id="KAK6336203.1"/>
    </source>
</evidence>
<gene>
    <name evidence="2" type="ORF">TWF696_001766</name>
</gene>
<sequence>MQFLTLILAIPAVLAVAVPAPGNYGAPQGYPAPAGNPYNQPDPRRRCIQEWFGTAPLCEGQCPQGWRLIRTSTIAGACDQTDYNKIVSSCNGVSANECMNGIKALCEQCY</sequence>
<accession>A0AAV9U6E1</accession>
<dbReference type="Proteomes" id="UP001375240">
    <property type="component" value="Unassembled WGS sequence"/>
</dbReference>
<evidence type="ECO:0000313" key="3">
    <source>
        <dbReference type="Proteomes" id="UP001375240"/>
    </source>
</evidence>
<comment type="caution">
    <text evidence="2">The sequence shown here is derived from an EMBL/GenBank/DDBJ whole genome shotgun (WGS) entry which is preliminary data.</text>
</comment>